<reference evidence="1" key="1">
    <citation type="journal article" date="2017" name="J. Antimicrob. Chemother.">
        <title>FRI-2 carbapenemase-producing Enterobacter cloacae complex in the UK.</title>
        <authorList>
            <person name="Meunier D."/>
            <person name="Findlay J."/>
            <person name="Doumith M."/>
            <person name="Godoy D."/>
            <person name="Perry C."/>
            <person name="Pike R."/>
            <person name="Gronthoud F."/>
            <person name="Shryane T."/>
            <person name="Poirel L."/>
            <person name="Welfare W."/>
            <person name="Woodford N."/>
            <person name="Hopkins K.L."/>
        </authorList>
    </citation>
    <scope>NUCLEOTIDE SEQUENCE</scope>
    <source>
        <strain evidence="1">H162620587</strain>
        <plasmid evidence="1">pJF-587</plasmid>
    </source>
</reference>
<name>A0A217EU23_ENTAS</name>
<proteinExistence type="predicted"/>
<geneLocation type="plasmid" evidence="1">
    <name>pJF-587</name>
</geneLocation>
<sequence length="55" mass="6109">MASSHSFLLGAWSDGVSQPPITIKSQWRSLILTAGCDYWHVYMSKKRAGGKNIVK</sequence>
<organism evidence="1">
    <name type="scientific">Enterobacter asburiae</name>
    <dbReference type="NCBI Taxonomy" id="61645"/>
    <lineage>
        <taxon>Bacteria</taxon>
        <taxon>Pseudomonadati</taxon>
        <taxon>Pseudomonadota</taxon>
        <taxon>Gammaproteobacteria</taxon>
        <taxon>Enterobacterales</taxon>
        <taxon>Enterobacteriaceae</taxon>
        <taxon>Enterobacter</taxon>
        <taxon>Enterobacter cloacae complex</taxon>
    </lineage>
</organism>
<accession>A0A217EU23</accession>
<keyword evidence="1" id="KW-0614">Plasmid</keyword>
<protein>
    <submittedName>
        <fullName evidence="1">Uncharacterized protein</fullName>
    </submittedName>
</protein>
<evidence type="ECO:0000313" key="1">
    <source>
        <dbReference type="EMBL" id="AQZ19804.1"/>
    </source>
</evidence>
<dbReference type="EMBL" id="KX912253">
    <property type="protein sequence ID" value="AQZ19804.1"/>
    <property type="molecule type" value="Genomic_DNA"/>
</dbReference>
<dbReference type="AlphaFoldDB" id="A0A217EU23"/>